<protein>
    <submittedName>
        <fullName evidence="10">ABC transporter permease</fullName>
    </submittedName>
</protein>
<keyword evidence="4 7" id="KW-0812">Transmembrane</keyword>
<dbReference type="PANTHER" id="PTHR30151">
    <property type="entry name" value="ALKANE SULFONATE ABC TRANSPORTER-RELATED, MEMBRANE SUBUNIT"/>
    <property type="match status" value="1"/>
</dbReference>
<feature type="transmembrane region" description="Helical" evidence="7">
    <location>
        <begin position="128"/>
        <end position="146"/>
    </location>
</feature>
<comment type="subcellular location">
    <subcellularLocation>
        <location evidence="1 7">Cell membrane</location>
        <topology evidence="1 7">Multi-pass membrane protein</topology>
    </subcellularLocation>
</comment>
<dbReference type="EMBL" id="BAABIM010000005">
    <property type="protein sequence ID" value="GAA4699536.1"/>
    <property type="molecule type" value="Genomic_DNA"/>
</dbReference>
<dbReference type="Proteomes" id="UP001500621">
    <property type="component" value="Unassembled WGS sequence"/>
</dbReference>
<dbReference type="PANTHER" id="PTHR30151:SF38">
    <property type="entry name" value="ALIPHATIC SULFONATES TRANSPORT PERMEASE PROTEIN SSUC-RELATED"/>
    <property type="match status" value="1"/>
</dbReference>
<proteinExistence type="inferred from homology"/>
<dbReference type="Gene3D" id="1.10.3720.10">
    <property type="entry name" value="MetI-like"/>
    <property type="match status" value="1"/>
</dbReference>
<evidence type="ECO:0000313" key="11">
    <source>
        <dbReference type="Proteomes" id="UP001500621"/>
    </source>
</evidence>
<evidence type="ECO:0000313" key="10">
    <source>
        <dbReference type="EMBL" id="GAA4699536.1"/>
    </source>
</evidence>
<accession>A0ABP8X472</accession>
<sequence length="278" mass="29890">MTTYLSPSTPAAAVQEPVPTGPGARARRRRPGFGWLRRWVSPVAIVLVWQLLSSTGVLDERTLAAPTQILATGVEYTASGVLPEAILASLQRVLLGFVIGAVIALVLAVVAGLSRIGEDAIDPPMQMLRTLPHFGLITLFIIWMGIGEAPKVALIALGVVFPLYLNTFAGIRGIDRKILEAARSMHLTRAQRIRHVVLPGALPQALVGLRQSLGIAWLSLIVAETIAPQTGLGHMINQAKEFLQIDVIVLGLAVYSLLGLGTDAIVRYLERKALAWRA</sequence>
<gene>
    <name evidence="10" type="ORF">GCM10023226_42950</name>
</gene>
<evidence type="ECO:0000256" key="7">
    <source>
        <dbReference type="RuleBase" id="RU363032"/>
    </source>
</evidence>
<evidence type="ECO:0000256" key="6">
    <source>
        <dbReference type="ARBA" id="ARBA00023136"/>
    </source>
</evidence>
<evidence type="ECO:0000256" key="1">
    <source>
        <dbReference type="ARBA" id="ARBA00004651"/>
    </source>
</evidence>
<name>A0ABP8X472_9ACTN</name>
<keyword evidence="3" id="KW-1003">Cell membrane</keyword>
<evidence type="ECO:0000256" key="2">
    <source>
        <dbReference type="ARBA" id="ARBA00022448"/>
    </source>
</evidence>
<feature type="transmembrane region" description="Helical" evidence="7">
    <location>
        <begin position="242"/>
        <end position="269"/>
    </location>
</feature>
<keyword evidence="2 7" id="KW-0813">Transport</keyword>
<dbReference type="InterPro" id="IPR000515">
    <property type="entry name" value="MetI-like"/>
</dbReference>
<evidence type="ECO:0000259" key="9">
    <source>
        <dbReference type="PROSITE" id="PS50928"/>
    </source>
</evidence>
<dbReference type="PROSITE" id="PS50928">
    <property type="entry name" value="ABC_TM1"/>
    <property type="match status" value="1"/>
</dbReference>
<evidence type="ECO:0000256" key="4">
    <source>
        <dbReference type="ARBA" id="ARBA00022692"/>
    </source>
</evidence>
<reference evidence="11" key="1">
    <citation type="journal article" date="2019" name="Int. J. Syst. Evol. Microbiol.">
        <title>The Global Catalogue of Microorganisms (GCM) 10K type strain sequencing project: providing services to taxonomists for standard genome sequencing and annotation.</title>
        <authorList>
            <consortium name="The Broad Institute Genomics Platform"/>
            <consortium name="The Broad Institute Genome Sequencing Center for Infectious Disease"/>
            <person name="Wu L."/>
            <person name="Ma J."/>
        </authorList>
    </citation>
    <scope>NUCLEOTIDE SEQUENCE [LARGE SCALE GENOMIC DNA]</scope>
    <source>
        <strain evidence="11">JCM 18127</strain>
    </source>
</reference>
<comment type="caution">
    <text evidence="10">The sequence shown here is derived from an EMBL/GenBank/DDBJ whole genome shotgun (WGS) entry which is preliminary data.</text>
</comment>
<feature type="transmembrane region" description="Helical" evidence="7">
    <location>
        <begin position="93"/>
        <end position="116"/>
    </location>
</feature>
<dbReference type="InterPro" id="IPR035906">
    <property type="entry name" value="MetI-like_sf"/>
</dbReference>
<keyword evidence="6 7" id="KW-0472">Membrane</keyword>
<organism evidence="10 11">
    <name type="scientific">Nocardioides nanhaiensis</name>
    <dbReference type="NCBI Taxonomy" id="1476871"/>
    <lineage>
        <taxon>Bacteria</taxon>
        <taxon>Bacillati</taxon>
        <taxon>Actinomycetota</taxon>
        <taxon>Actinomycetes</taxon>
        <taxon>Propionibacteriales</taxon>
        <taxon>Nocardioidaceae</taxon>
        <taxon>Nocardioides</taxon>
    </lineage>
</organism>
<feature type="domain" description="ABC transmembrane type-1" evidence="9">
    <location>
        <begin position="82"/>
        <end position="266"/>
    </location>
</feature>
<keyword evidence="5 7" id="KW-1133">Transmembrane helix</keyword>
<keyword evidence="11" id="KW-1185">Reference proteome</keyword>
<feature type="transmembrane region" description="Helical" evidence="7">
    <location>
        <begin position="35"/>
        <end position="52"/>
    </location>
</feature>
<evidence type="ECO:0000256" key="8">
    <source>
        <dbReference type="SAM" id="MobiDB-lite"/>
    </source>
</evidence>
<dbReference type="SUPFAM" id="SSF161098">
    <property type="entry name" value="MetI-like"/>
    <property type="match status" value="1"/>
</dbReference>
<dbReference type="Pfam" id="PF00528">
    <property type="entry name" value="BPD_transp_1"/>
    <property type="match status" value="1"/>
</dbReference>
<dbReference type="RefSeq" id="WP_345272462.1">
    <property type="nucleotide sequence ID" value="NZ_BAABIM010000005.1"/>
</dbReference>
<dbReference type="CDD" id="cd06261">
    <property type="entry name" value="TM_PBP2"/>
    <property type="match status" value="1"/>
</dbReference>
<feature type="region of interest" description="Disordered" evidence="8">
    <location>
        <begin position="1"/>
        <end position="26"/>
    </location>
</feature>
<evidence type="ECO:0000256" key="5">
    <source>
        <dbReference type="ARBA" id="ARBA00022989"/>
    </source>
</evidence>
<evidence type="ECO:0000256" key="3">
    <source>
        <dbReference type="ARBA" id="ARBA00022475"/>
    </source>
</evidence>
<comment type="similarity">
    <text evidence="7">Belongs to the binding-protein-dependent transport system permease family.</text>
</comment>
<feature type="transmembrane region" description="Helical" evidence="7">
    <location>
        <begin position="152"/>
        <end position="174"/>
    </location>
</feature>